<organism evidence="11 12">
    <name type="scientific">Christensenella hongkongensis</name>
    <dbReference type="NCBI Taxonomy" id="270498"/>
    <lineage>
        <taxon>Bacteria</taxon>
        <taxon>Bacillati</taxon>
        <taxon>Bacillota</taxon>
        <taxon>Clostridia</taxon>
        <taxon>Christensenellales</taxon>
        <taxon>Christensenellaceae</taxon>
        <taxon>Christensenella</taxon>
    </lineage>
</organism>
<dbReference type="CDD" id="cd00462">
    <property type="entry name" value="PTH"/>
    <property type="match status" value="1"/>
</dbReference>
<evidence type="ECO:0000256" key="3">
    <source>
        <dbReference type="ARBA" id="ARBA00022801"/>
    </source>
</evidence>
<dbReference type="FunFam" id="3.40.50.1470:FF:000001">
    <property type="entry name" value="Peptidyl-tRNA hydrolase"/>
    <property type="match status" value="1"/>
</dbReference>
<comment type="subcellular location">
    <subcellularLocation>
        <location evidence="8">Cytoplasm</location>
    </subcellularLocation>
</comment>
<evidence type="ECO:0000256" key="1">
    <source>
        <dbReference type="ARBA" id="ARBA00013260"/>
    </source>
</evidence>
<dbReference type="GO" id="GO:0005737">
    <property type="term" value="C:cytoplasm"/>
    <property type="evidence" value="ECO:0007669"/>
    <property type="project" value="UniProtKB-SubCell"/>
</dbReference>
<comment type="similarity">
    <text evidence="5 8 10">Belongs to the PTH family.</text>
</comment>
<feature type="active site" description="Proton acceptor" evidence="8">
    <location>
        <position position="19"/>
    </location>
</feature>
<dbReference type="GO" id="GO:0004045">
    <property type="term" value="F:peptidyl-tRNA hydrolase activity"/>
    <property type="evidence" value="ECO:0007669"/>
    <property type="project" value="UniProtKB-UniRule"/>
</dbReference>
<comment type="function">
    <text evidence="8">Catalyzes the release of premature peptidyl moieties from peptidyl-tRNA molecules trapped in stalled 50S ribosomal subunits, and thus maintains levels of free tRNAs and 50S ribosomes.</text>
</comment>
<accession>A0A0M2NME1</accession>
<dbReference type="EMBL" id="LAYJ01000068">
    <property type="protein sequence ID" value="KKI51577.1"/>
    <property type="molecule type" value="Genomic_DNA"/>
</dbReference>
<feature type="binding site" evidence="8">
    <location>
        <position position="66"/>
    </location>
    <ligand>
        <name>tRNA</name>
        <dbReference type="ChEBI" id="CHEBI:17843"/>
    </ligand>
</feature>
<keyword evidence="2 8" id="KW-0820">tRNA-binding</keyword>
<feature type="site" description="Discriminates between blocked and unblocked aminoacyl-tRNA" evidence="8">
    <location>
        <position position="9"/>
    </location>
</feature>
<evidence type="ECO:0000256" key="10">
    <source>
        <dbReference type="RuleBase" id="RU004320"/>
    </source>
</evidence>
<dbReference type="HAMAP" id="MF_00083">
    <property type="entry name" value="Pept_tRNA_hydro_bact"/>
    <property type="match status" value="1"/>
</dbReference>
<evidence type="ECO:0000256" key="8">
    <source>
        <dbReference type="HAMAP-Rule" id="MF_00083"/>
    </source>
</evidence>
<dbReference type="Gene3D" id="3.40.50.1470">
    <property type="entry name" value="Peptidyl-tRNA hydrolase"/>
    <property type="match status" value="1"/>
</dbReference>
<dbReference type="PATRIC" id="fig|270498.16.peg.338"/>
<evidence type="ECO:0000256" key="5">
    <source>
        <dbReference type="ARBA" id="ARBA00038063"/>
    </source>
</evidence>
<dbReference type="InterPro" id="IPR018171">
    <property type="entry name" value="Pept_tRNA_hydro_CS"/>
</dbReference>
<dbReference type="PANTHER" id="PTHR17224:SF1">
    <property type="entry name" value="PEPTIDYL-TRNA HYDROLASE"/>
    <property type="match status" value="1"/>
</dbReference>
<evidence type="ECO:0000256" key="6">
    <source>
        <dbReference type="ARBA" id="ARBA00048707"/>
    </source>
</evidence>
<dbReference type="Pfam" id="PF01195">
    <property type="entry name" value="Pept_tRNA_hydro"/>
    <property type="match status" value="1"/>
</dbReference>
<dbReference type="PROSITE" id="PS01196">
    <property type="entry name" value="PEPT_TRNA_HYDROL_2"/>
    <property type="match status" value="1"/>
</dbReference>
<sequence length="184" mass="20496">MYYIAGLGNPGLKYKRTRHNAGFQTIEILEKRHHIKLKATKFDALAGQGMIGNEKVMLIKPTTFMNNSGYAVDGILQYYNAELSRLIVLYDDIDIPFGALRIREKGSAGTHNGMRSIIGYTGSGDFPRIRIGIGKPENNLIGHVLGKFEKEKREDAQQMFERAADACECIVLEGVSAAQARFNK</sequence>
<dbReference type="AlphaFoldDB" id="A0A0M2NME1"/>
<comment type="catalytic activity">
    <reaction evidence="6 8 9">
        <text>an N-acyl-L-alpha-aminoacyl-tRNA + H2O = an N-acyl-L-amino acid + a tRNA + H(+)</text>
        <dbReference type="Rhea" id="RHEA:54448"/>
        <dbReference type="Rhea" id="RHEA-COMP:10123"/>
        <dbReference type="Rhea" id="RHEA-COMP:13883"/>
        <dbReference type="ChEBI" id="CHEBI:15377"/>
        <dbReference type="ChEBI" id="CHEBI:15378"/>
        <dbReference type="ChEBI" id="CHEBI:59874"/>
        <dbReference type="ChEBI" id="CHEBI:78442"/>
        <dbReference type="ChEBI" id="CHEBI:138191"/>
        <dbReference type="EC" id="3.1.1.29"/>
    </reaction>
</comment>
<protein>
    <recommendedName>
        <fullName evidence="7 8">Peptidyl-tRNA hydrolase</fullName>
        <shortName evidence="8">Pth</shortName>
        <ecNumber evidence="1 8">3.1.1.29</ecNumber>
    </recommendedName>
</protein>
<dbReference type="GO" id="GO:0006515">
    <property type="term" value="P:protein quality control for misfolded or incompletely synthesized proteins"/>
    <property type="evidence" value="ECO:0007669"/>
    <property type="project" value="UniProtKB-UniRule"/>
</dbReference>
<evidence type="ECO:0000313" key="11">
    <source>
        <dbReference type="EMBL" id="KKI51577.1"/>
    </source>
</evidence>
<name>A0A0M2NME1_9FIRM</name>
<dbReference type="EC" id="3.1.1.29" evidence="1 8"/>
<feature type="site" description="Stabilizes the basic form of H active site to accept a proton" evidence="8">
    <location>
        <position position="91"/>
    </location>
</feature>
<feature type="binding site" evidence="8">
    <location>
        <position position="112"/>
    </location>
    <ligand>
        <name>tRNA</name>
        <dbReference type="ChEBI" id="CHEBI:17843"/>
    </ligand>
</feature>
<dbReference type="SUPFAM" id="SSF53178">
    <property type="entry name" value="Peptidyl-tRNA hydrolase-like"/>
    <property type="match status" value="1"/>
</dbReference>
<dbReference type="GO" id="GO:0072344">
    <property type="term" value="P:rescue of stalled ribosome"/>
    <property type="evidence" value="ECO:0007669"/>
    <property type="project" value="UniProtKB-UniRule"/>
</dbReference>
<comment type="function">
    <text evidence="8">Hydrolyzes ribosome-free peptidyl-tRNAs (with 1 or more amino acids incorporated), which drop off the ribosome during protein synthesis, or as a result of ribosome stalling.</text>
</comment>
<feature type="binding site" evidence="8">
    <location>
        <position position="14"/>
    </location>
    <ligand>
        <name>tRNA</name>
        <dbReference type="ChEBI" id="CHEBI:17843"/>
    </ligand>
</feature>
<evidence type="ECO:0000256" key="7">
    <source>
        <dbReference type="ARBA" id="ARBA00050038"/>
    </source>
</evidence>
<dbReference type="PROSITE" id="PS01195">
    <property type="entry name" value="PEPT_TRNA_HYDROL_1"/>
    <property type="match status" value="1"/>
</dbReference>
<feature type="binding site" evidence="8">
    <location>
        <position position="64"/>
    </location>
    <ligand>
        <name>tRNA</name>
        <dbReference type="ChEBI" id="CHEBI:17843"/>
    </ligand>
</feature>
<dbReference type="NCBIfam" id="TIGR00447">
    <property type="entry name" value="pth"/>
    <property type="match status" value="1"/>
</dbReference>
<comment type="caution">
    <text evidence="11">The sequence shown here is derived from an EMBL/GenBank/DDBJ whole genome shotgun (WGS) entry which is preliminary data.</text>
</comment>
<dbReference type="Proteomes" id="UP000034076">
    <property type="component" value="Unassembled WGS sequence"/>
</dbReference>
<dbReference type="OrthoDB" id="9800507at2"/>
<dbReference type="PANTHER" id="PTHR17224">
    <property type="entry name" value="PEPTIDYL-TRNA HYDROLASE"/>
    <property type="match status" value="1"/>
</dbReference>
<evidence type="ECO:0000256" key="9">
    <source>
        <dbReference type="RuleBase" id="RU000673"/>
    </source>
</evidence>
<keyword evidence="4 8" id="KW-0694">RNA-binding</keyword>
<evidence type="ECO:0000313" key="12">
    <source>
        <dbReference type="Proteomes" id="UP000034076"/>
    </source>
</evidence>
<keyword evidence="3 8" id="KW-0378">Hydrolase</keyword>
<keyword evidence="8" id="KW-0963">Cytoplasm</keyword>
<dbReference type="InterPro" id="IPR036416">
    <property type="entry name" value="Pept_tRNA_hydro_sf"/>
</dbReference>
<dbReference type="STRING" id="270498.CHK_0743"/>
<dbReference type="InterPro" id="IPR001328">
    <property type="entry name" value="Pept_tRNA_hydro"/>
</dbReference>
<evidence type="ECO:0000256" key="2">
    <source>
        <dbReference type="ARBA" id="ARBA00022555"/>
    </source>
</evidence>
<gene>
    <name evidence="8" type="primary">pth</name>
    <name evidence="11" type="ORF">CHK_0743</name>
</gene>
<proteinExistence type="inferred from homology"/>
<dbReference type="GO" id="GO:0000049">
    <property type="term" value="F:tRNA binding"/>
    <property type="evidence" value="ECO:0007669"/>
    <property type="project" value="UniProtKB-UniRule"/>
</dbReference>
<comment type="subunit">
    <text evidence="8">Monomer.</text>
</comment>
<keyword evidence="12" id="KW-1185">Reference proteome</keyword>
<reference evidence="11 12" key="1">
    <citation type="submission" date="2015-04" db="EMBL/GenBank/DDBJ databases">
        <title>Draft genome sequence of bacteremic isolate Catabacter hongkongensis type strain HKU16T.</title>
        <authorList>
            <person name="Lau S.K."/>
            <person name="Teng J.L."/>
            <person name="Huang Y."/>
            <person name="Curreem S.O."/>
            <person name="Tsui S.K."/>
            <person name="Woo P.C."/>
        </authorList>
    </citation>
    <scope>NUCLEOTIDE SEQUENCE [LARGE SCALE GENOMIC DNA]</scope>
    <source>
        <strain evidence="11 12">HKU16</strain>
    </source>
</reference>
<evidence type="ECO:0000256" key="4">
    <source>
        <dbReference type="ARBA" id="ARBA00022884"/>
    </source>
</evidence>